<name>A0A843QVW6_LACPE</name>
<sequence length="109" mass="12266">MKQTQLLKGVLEGCVLAIIADHEIYGYELIQGLREAGFDSIVSGTLYPLLAKLEKHGDLQSRLKASPDGPNRKYYSLTDQGSQSLAAFNHQWFQLKDQVDHILARRQLP</sequence>
<organism evidence="2 5">
    <name type="scientific">Lactiplantibacillus pentosus</name>
    <name type="common">Lactobacillus pentosus</name>
    <dbReference type="NCBI Taxonomy" id="1589"/>
    <lineage>
        <taxon>Bacteria</taxon>
        <taxon>Bacillati</taxon>
        <taxon>Bacillota</taxon>
        <taxon>Bacilli</taxon>
        <taxon>Lactobacillales</taxon>
        <taxon>Lactobacillaceae</taxon>
        <taxon>Lactiplantibacillus</taxon>
    </lineage>
</organism>
<dbReference type="InterPro" id="IPR036388">
    <property type="entry name" value="WH-like_DNA-bd_sf"/>
</dbReference>
<evidence type="ECO:0000313" key="5">
    <source>
        <dbReference type="Proteomes" id="UP001267003"/>
    </source>
</evidence>
<dbReference type="InterPro" id="IPR036390">
    <property type="entry name" value="WH_DNA-bd_sf"/>
</dbReference>
<evidence type="ECO:0000313" key="3">
    <source>
        <dbReference type="EMBL" id="RMW55717.1"/>
    </source>
</evidence>
<accession>A0A843QVW6</accession>
<evidence type="ECO:0000259" key="1">
    <source>
        <dbReference type="Pfam" id="PF03551"/>
    </source>
</evidence>
<comment type="caution">
    <text evidence="2">The sequence shown here is derived from an EMBL/GenBank/DDBJ whole genome shotgun (WGS) entry which is preliminary data.</text>
</comment>
<dbReference type="Gene3D" id="1.10.10.10">
    <property type="entry name" value="Winged helix-like DNA-binding domain superfamily/Winged helix DNA-binding domain"/>
    <property type="match status" value="1"/>
</dbReference>
<dbReference type="PANTHER" id="PTHR33169:SF14">
    <property type="entry name" value="TRANSCRIPTIONAL REGULATOR RV3488"/>
    <property type="match status" value="1"/>
</dbReference>
<dbReference type="Proteomes" id="UP000281061">
    <property type="component" value="Unassembled WGS sequence"/>
</dbReference>
<feature type="domain" description="Transcription regulator PadR N-terminal" evidence="1">
    <location>
        <begin position="15"/>
        <end position="86"/>
    </location>
</feature>
<gene>
    <name evidence="3" type="ORF">D6U17_05545</name>
    <name evidence="2" type="ORF">RI536_04615</name>
</gene>
<dbReference type="SUPFAM" id="SSF46785">
    <property type="entry name" value="Winged helix' DNA-binding domain"/>
    <property type="match status" value="1"/>
</dbReference>
<dbReference type="AlphaFoldDB" id="A0A843QVW6"/>
<reference evidence="3 4" key="1">
    <citation type="submission" date="2018-10" db="EMBL/GenBank/DDBJ databases">
        <title>Genome sequences of five Lactobacillus pentosus strains isolated from brines of traditionally fermented spanish-style green table olives and differences between them.</title>
        <authorList>
            <person name="Jimenez Diaz R."/>
        </authorList>
    </citation>
    <scope>NUCLEOTIDE SEQUENCE [LARGE SCALE GENOMIC DNA]</scope>
    <source>
        <strain evidence="3 4">IG8</strain>
    </source>
</reference>
<dbReference type="PANTHER" id="PTHR33169">
    <property type="entry name" value="PADR-FAMILY TRANSCRIPTIONAL REGULATOR"/>
    <property type="match status" value="1"/>
</dbReference>
<protein>
    <submittedName>
        <fullName evidence="2">PadR family transcriptional regulator</fullName>
    </submittedName>
</protein>
<dbReference type="EMBL" id="JAVLAQ010000001">
    <property type="protein sequence ID" value="MDT6989384.1"/>
    <property type="molecule type" value="Genomic_DNA"/>
</dbReference>
<dbReference type="EMBL" id="RDCL01000049">
    <property type="protein sequence ID" value="RMW55717.1"/>
    <property type="molecule type" value="Genomic_DNA"/>
</dbReference>
<dbReference type="InterPro" id="IPR005149">
    <property type="entry name" value="Tscrpt_reg_PadR_N"/>
</dbReference>
<dbReference type="InterPro" id="IPR052509">
    <property type="entry name" value="Metal_resp_DNA-bind_regulator"/>
</dbReference>
<proteinExistence type="predicted"/>
<reference evidence="2" key="2">
    <citation type="submission" date="2023-08" db="EMBL/GenBank/DDBJ databases">
        <authorList>
            <person name="Page C.A."/>
            <person name="Perez-Diaz I.M."/>
        </authorList>
    </citation>
    <scope>NUCLEOTIDE SEQUENCE</scope>
    <source>
        <strain evidence="2">7.8.46</strain>
    </source>
</reference>
<dbReference type="Proteomes" id="UP001267003">
    <property type="component" value="Unassembled WGS sequence"/>
</dbReference>
<dbReference type="Pfam" id="PF03551">
    <property type="entry name" value="PadR"/>
    <property type="match status" value="1"/>
</dbReference>
<dbReference type="RefSeq" id="WP_003639733.1">
    <property type="nucleotide sequence ID" value="NZ_CP104714.1"/>
</dbReference>
<evidence type="ECO:0000313" key="4">
    <source>
        <dbReference type="Proteomes" id="UP000281061"/>
    </source>
</evidence>
<evidence type="ECO:0000313" key="2">
    <source>
        <dbReference type="EMBL" id="MDT6989384.1"/>
    </source>
</evidence>